<evidence type="ECO:0000256" key="4">
    <source>
        <dbReference type="SAM" id="MobiDB-lite"/>
    </source>
</evidence>
<protein>
    <submittedName>
        <fullName evidence="6">Carbohydrate binding module family 6</fullName>
    </submittedName>
</protein>
<feature type="region of interest" description="Disordered" evidence="4">
    <location>
        <begin position="247"/>
        <end position="269"/>
    </location>
</feature>
<dbReference type="PANTHER" id="PTHR22925:SF3">
    <property type="entry name" value="GLYCOSYL HYDROLASE FAMILY PROTEIN 43"/>
    <property type="match status" value="1"/>
</dbReference>
<dbReference type="GO" id="GO:0030246">
    <property type="term" value="F:carbohydrate binding"/>
    <property type="evidence" value="ECO:0007669"/>
    <property type="project" value="InterPro"/>
</dbReference>
<dbReference type="CDD" id="cd18821">
    <property type="entry name" value="GH43_Pc3Gal43A-like"/>
    <property type="match status" value="1"/>
</dbReference>
<dbReference type="OrthoDB" id="9970295at2759"/>
<dbReference type="SUPFAM" id="SSF49785">
    <property type="entry name" value="Galactose-binding domain-like"/>
    <property type="match status" value="1"/>
</dbReference>
<dbReference type="PROSITE" id="PS51175">
    <property type="entry name" value="CBM6"/>
    <property type="match status" value="1"/>
</dbReference>
<dbReference type="SUPFAM" id="SSF75005">
    <property type="entry name" value="Arabinanase/levansucrase/invertase"/>
    <property type="match status" value="1"/>
</dbReference>
<dbReference type="Pfam" id="PF04616">
    <property type="entry name" value="Glyco_hydro_43"/>
    <property type="match status" value="1"/>
</dbReference>
<evidence type="ECO:0000256" key="2">
    <source>
        <dbReference type="ARBA" id="ARBA00022801"/>
    </source>
</evidence>
<keyword evidence="2" id="KW-0378">Hydrolase</keyword>
<dbReference type="InterPro" id="IPR006710">
    <property type="entry name" value="Glyco_hydro_43"/>
</dbReference>
<comment type="similarity">
    <text evidence="1">Belongs to the glycosyl hydrolase 43 family.</text>
</comment>
<gene>
    <name evidence="6" type="ORF">GTA08_BOTSDO08439</name>
</gene>
<evidence type="ECO:0000313" key="7">
    <source>
        <dbReference type="Proteomes" id="UP000572817"/>
    </source>
</evidence>
<proteinExistence type="inferred from homology"/>
<dbReference type="Gene3D" id="2.60.120.260">
    <property type="entry name" value="Galactose-binding domain-like"/>
    <property type="match status" value="1"/>
</dbReference>
<keyword evidence="7" id="KW-1185">Reference proteome</keyword>
<organism evidence="6 7">
    <name type="scientific">Botryosphaeria dothidea</name>
    <dbReference type="NCBI Taxonomy" id="55169"/>
    <lineage>
        <taxon>Eukaryota</taxon>
        <taxon>Fungi</taxon>
        <taxon>Dikarya</taxon>
        <taxon>Ascomycota</taxon>
        <taxon>Pezizomycotina</taxon>
        <taxon>Dothideomycetes</taxon>
        <taxon>Dothideomycetes incertae sedis</taxon>
        <taxon>Botryosphaeriales</taxon>
        <taxon>Botryosphaeriaceae</taxon>
        <taxon>Botryosphaeria</taxon>
    </lineage>
</organism>
<dbReference type="PANTHER" id="PTHR22925">
    <property type="entry name" value="GLYCOSYL HYDROLASE 43 FAMILY MEMBER"/>
    <property type="match status" value="1"/>
</dbReference>
<feature type="region of interest" description="Disordered" evidence="4">
    <location>
        <begin position="290"/>
        <end position="327"/>
    </location>
</feature>
<dbReference type="InterPro" id="IPR005084">
    <property type="entry name" value="CBM6"/>
</dbReference>
<comment type="caution">
    <text evidence="6">The sequence shown here is derived from an EMBL/GenBank/DDBJ whole genome shotgun (WGS) entry which is preliminary data.</text>
</comment>
<reference evidence="6" key="1">
    <citation type="submission" date="2020-04" db="EMBL/GenBank/DDBJ databases">
        <title>Genome Assembly and Annotation of Botryosphaeria dothidea sdau 11-99, a Latent Pathogen of Apple Fruit Ring Rot in China.</title>
        <authorList>
            <person name="Yu C."/>
            <person name="Diao Y."/>
            <person name="Lu Q."/>
            <person name="Zhao J."/>
            <person name="Cui S."/>
            <person name="Peng C."/>
            <person name="He B."/>
            <person name="Liu H."/>
        </authorList>
    </citation>
    <scope>NUCLEOTIDE SEQUENCE [LARGE SCALE GENOMIC DNA]</scope>
    <source>
        <strain evidence="6">Sdau11-99</strain>
    </source>
</reference>
<dbReference type="Gene3D" id="2.115.10.20">
    <property type="entry name" value="Glycosyl hydrolase domain, family 43"/>
    <property type="match status" value="1"/>
</dbReference>
<keyword evidence="3" id="KW-0326">Glycosidase</keyword>
<evidence type="ECO:0000259" key="5">
    <source>
        <dbReference type="PROSITE" id="PS51175"/>
    </source>
</evidence>
<accession>A0A8H4IP44</accession>
<dbReference type="InterPro" id="IPR023296">
    <property type="entry name" value="Glyco_hydro_beta-prop_sf"/>
</dbReference>
<dbReference type="Proteomes" id="UP000572817">
    <property type="component" value="Unassembled WGS sequence"/>
</dbReference>
<name>A0A8H4IP44_9PEZI</name>
<feature type="compositionally biased region" description="Polar residues" evidence="4">
    <location>
        <begin position="299"/>
        <end position="309"/>
    </location>
</feature>
<evidence type="ECO:0000256" key="3">
    <source>
        <dbReference type="ARBA" id="ARBA00023295"/>
    </source>
</evidence>
<dbReference type="EMBL" id="WWBZ02000051">
    <property type="protein sequence ID" value="KAF4304755.1"/>
    <property type="molecule type" value="Genomic_DNA"/>
</dbReference>
<feature type="domain" description="CBM6" evidence="5">
    <location>
        <begin position="681"/>
        <end position="807"/>
    </location>
</feature>
<sequence>MASYATFPGPINGLRGGSADPAIRDQRCRLANSEQAATAPHRLVLNPDASKKPREMTQLENGLSRRDISNLLQGEQRTAERAELIAMQYAISKIATSLWKGEDPVRRDDSGCRMPVRYAAREVAVYTDCDTALRYIRDPVAFSHVQGFRGAGLTRLLLNGDAQRLSDDGVSVVLTWIPDKDDTAVPVNIWADCMAKRASDYDMVEEVRKEMDMGRSERTEMALCVVVERDVFAGPHDGFLLKLDQSLDPDQHSHQGSISDTTHPARPPFDLPHPSRLSIFIRHTVCLPAQPPDHGPYSDPQSTGENHPTTPFPGGPAARPSRINSPRSPTFSFLSNNSFLSTAVSGETRAPSAIMHFLSILSTALLATCVSASLQIVPGATWTATNTGEHVQAHGAGIIKVGSTYYLIGEDKTNGTYFLNVNCYSSTNLVEWTYVGALLSQQSSGDLGPGRIVERPKVIYNDQTKKYVLWAHIDSSDYKDAKVGVATGDSVCGKYQYQGSWRPLGFQSRDMGLFKDDDGSAYLLTEDRENGLRIDALNAAYTNTTGTASTHVFAEKYESPALVKASSTYYLFASQLTGWNPNDNYYATATSLAGPWTAWKTFADAGANTYASQTSFVVPVQGSAGTTYLFGGDRWVSSALFRSTYVWLPLTLAGGTASMKNAVNWVLDAAKGTWSAGPAETQDEGEAAALSGGAKSVACDGCSGGSGAGYVGGATSPGGVATFGGVSSDVAARTSVRVKYQNLDAKARYASVSVNGAVAQKVAFLPTVQGTPRSSVVHVNLKAGENVVVIEGVNGGWGPDVDRLMVPKS</sequence>
<dbReference type="CDD" id="cd04081">
    <property type="entry name" value="CBM35_galactosidase-like"/>
    <property type="match status" value="1"/>
</dbReference>
<dbReference type="GO" id="GO:0005975">
    <property type="term" value="P:carbohydrate metabolic process"/>
    <property type="evidence" value="ECO:0007669"/>
    <property type="project" value="InterPro"/>
</dbReference>
<dbReference type="AlphaFoldDB" id="A0A8H4IP44"/>
<dbReference type="InterPro" id="IPR008979">
    <property type="entry name" value="Galactose-bd-like_sf"/>
</dbReference>
<dbReference type="GO" id="GO:0004553">
    <property type="term" value="F:hydrolase activity, hydrolyzing O-glycosyl compounds"/>
    <property type="evidence" value="ECO:0007669"/>
    <property type="project" value="InterPro"/>
</dbReference>
<evidence type="ECO:0000313" key="6">
    <source>
        <dbReference type="EMBL" id="KAF4304755.1"/>
    </source>
</evidence>
<feature type="region of interest" description="Disordered" evidence="4">
    <location>
        <begin position="1"/>
        <end position="20"/>
    </location>
</feature>
<evidence type="ECO:0000256" key="1">
    <source>
        <dbReference type="ARBA" id="ARBA00009865"/>
    </source>
</evidence>